<accession>A0A166F1N4</accession>
<dbReference type="Gene3D" id="3.80.10.10">
    <property type="entry name" value="Ribonuclease Inhibitor"/>
    <property type="match status" value="1"/>
</dbReference>
<name>A0A166F1N4_9AGAM</name>
<dbReference type="OrthoDB" id="3352270at2759"/>
<dbReference type="Proteomes" id="UP000076798">
    <property type="component" value="Unassembled WGS sequence"/>
</dbReference>
<evidence type="ECO:0000313" key="3">
    <source>
        <dbReference type="Proteomes" id="UP000076798"/>
    </source>
</evidence>
<feature type="region of interest" description="Disordered" evidence="1">
    <location>
        <begin position="509"/>
        <end position="531"/>
    </location>
</feature>
<dbReference type="AlphaFoldDB" id="A0A166F1N4"/>
<dbReference type="SUPFAM" id="SSF52047">
    <property type="entry name" value="RNI-like"/>
    <property type="match status" value="1"/>
</dbReference>
<organism evidence="2 3">
    <name type="scientific">Sistotremastrum suecicum HHB10207 ss-3</name>
    <dbReference type="NCBI Taxonomy" id="1314776"/>
    <lineage>
        <taxon>Eukaryota</taxon>
        <taxon>Fungi</taxon>
        <taxon>Dikarya</taxon>
        <taxon>Basidiomycota</taxon>
        <taxon>Agaricomycotina</taxon>
        <taxon>Agaricomycetes</taxon>
        <taxon>Sistotremastrales</taxon>
        <taxon>Sistotremastraceae</taxon>
        <taxon>Sistotremastrum</taxon>
    </lineage>
</organism>
<evidence type="ECO:0000313" key="2">
    <source>
        <dbReference type="EMBL" id="KZT40181.1"/>
    </source>
</evidence>
<proteinExistence type="predicted"/>
<gene>
    <name evidence="2" type="ORF">SISSUDRAFT_1044622</name>
</gene>
<dbReference type="EMBL" id="KV428036">
    <property type="protein sequence ID" value="KZT40181.1"/>
    <property type="molecule type" value="Genomic_DNA"/>
</dbReference>
<protein>
    <submittedName>
        <fullName evidence="2">Uncharacterized protein</fullName>
    </submittedName>
</protein>
<dbReference type="InterPro" id="IPR032675">
    <property type="entry name" value="LRR_dom_sf"/>
</dbReference>
<keyword evidence="3" id="KW-1185">Reference proteome</keyword>
<feature type="compositionally biased region" description="Acidic residues" evidence="1">
    <location>
        <begin position="513"/>
        <end position="531"/>
    </location>
</feature>
<sequence length="531" mass="60609">MSVDYLPNELLSDIFLDATSEGQCDEIHFNRFPVAKHLTRDFQSFRCVCSRWNSVLLNDPRQWDVFYVNGLPGKAFYSPILRSAERPFRIVIRTKRDPFKPQNWMPLLAPVLKPSLSRCVGIFLEMDVEDIQATFQEWSDTPAPLLRSLCLRGVYSETKVTESLRLFSAHVPSLRRIMLYNVILDWDQCGIPLDKLSLLKVKSDLWRVDDSLLRLENVVAKAKSLKQLSIKCMHADVSLSSALSSDRIERLALSLEDLDVGPRFTGDKTYPSTLTSLFIGEQFNFHGSIEPFLDILEQLKCLERFTFTAALEGFPDIDARTLPRRLHGLGRLQELHVQLDNNSSEFAFVVLASFPFQSLNTLRITRNDDGYRSYWDRAADIDVIYPLLSPLQGRPFPALKHLTCDIMDGGILSFLLIISPHLESLSVDDELHEDEDKALLLYNLTDEEACDTGFLCPHLTKVSIYMEMPEATLDKASTAEYEAWKAERALFATKVRLARKAGSERGLCKEIEEFGEDEQGEDEDDLDDYDE</sequence>
<reference evidence="2 3" key="1">
    <citation type="journal article" date="2016" name="Mol. Biol. Evol.">
        <title>Comparative Genomics of Early-Diverging Mushroom-Forming Fungi Provides Insights into the Origins of Lignocellulose Decay Capabilities.</title>
        <authorList>
            <person name="Nagy L.G."/>
            <person name="Riley R."/>
            <person name="Tritt A."/>
            <person name="Adam C."/>
            <person name="Daum C."/>
            <person name="Floudas D."/>
            <person name="Sun H."/>
            <person name="Yadav J.S."/>
            <person name="Pangilinan J."/>
            <person name="Larsson K.H."/>
            <person name="Matsuura K."/>
            <person name="Barry K."/>
            <person name="Labutti K."/>
            <person name="Kuo R."/>
            <person name="Ohm R.A."/>
            <person name="Bhattacharya S.S."/>
            <person name="Shirouzu T."/>
            <person name="Yoshinaga Y."/>
            <person name="Martin F.M."/>
            <person name="Grigoriev I.V."/>
            <person name="Hibbett D.S."/>
        </authorList>
    </citation>
    <scope>NUCLEOTIDE SEQUENCE [LARGE SCALE GENOMIC DNA]</scope>
    <source>
        <strain evidence="2 3">HHB10207 ss-3</strain>
    </source>
</reference>
<evidence type="ECO:0000256" key="1">
    <source>
        <dbReference type="SAM" id="MobiDB-lite"/>
    </source>
</evidence>